<geneLocation type="plasmid" evidence="1">
    <name>unnamed</name>
</geneLocation>
<dbReference type="Proteomes" id="UP000460412">
    <property type="component" value="Unassembled WGS sequence"/>
</dbReference>
<evidence type="ECO:0000313" key="1">
    <source>
        <dbReference type="EMBL" id="MXP79079.1"/>
    </source>
</evidence>
<keyword evidence="1" id="KW-0614">Plasmid</keyword>
<proteinExistence type="predicted"/>
<dbReference type="EMBL" id="WUQX01000003">
    <property type="protein sequence ID" value="MXP79079.1"/>
    <property type="molecule type" value="Genomic_DNA"/>
</dbReference>
<protein>
    <submittedName>
        <fullName evidence="1">Uncharacterized protein</fullName>
    </submittedName>
</protein>
<comment type="caution">
    <text evidence="1">The sequence shown here is derived from an EMBL/GenBank/DDBJ whole genome shotgun (WGS) entry which is preliminary data.</text>
</comment>
<sequence>MIIVKDVCSFAELRCREDVNCNKNINIRFWWLHSLADGRYEGYEEVICLPQEVLFQALHKTGYKRKLLSISQTIPAKIEFRSRKNLKDIISRPRIRHKFTKFLEQKLNWENYERFVLYDDFLPYSFLFDGYTPYGPGVSGGIILHGQSNLNTAYYGIHT</sequence>
<reference evidence="1 2" key="1">
    <citation type="submission" date="2019-12" db="EMBL/GenBank/DDBJ databases">
        <title>Sporaefaciens musculi gen. nov., sp. nov., a novel bacterium isolated from the caecum of an obese mouse.</title>
        <authorList>
            <person name="Rasmussen T.S."/>
            <person name="Streidl T."/>
            <person name="Hitch T.C.A."/>
            <person name="Wortmann E."/>
            <person name="Deptula P."/>
            <person name="Hansen M."/>
            <person name="Nielsen D.S."/>
            <person name="Clavel T."/>
            <person name="Vogensen F.K."/>
        </authorList>
    </citation>
    <scope>NUCLEOTIDE SEQUENCE [LARGE SCALE GENOMIC DNA]</scope>
    <source>
        <strain evidence="1 2">WCA-9-b2</strain>
        <plasmid evidence="1">unnamed</plasmid>
    </source>
</reference>
<keyword evidence="2" id="KW-1185">Reference proteome</keyword>
<name>A0A7X3MMH4_9FIRM</name>
<organism evidence="1 2">
    <name type="scientific">Sporofaciens musculi</name>
    <dbReference type="NCBI Taxonomy" id="2681861"/>
    <lineage>
        <taxon>Bacteria</taxon>
        <taxon>Bacillati</taxon>
        <taxon>Bacillota</taxon>
        <taxon>Clostridia</taxon>
        <taxon>Lachnospirales</taxon>
        <taxon>Lachnospiraceae</taxon>
        <taxon>Sporofaciens</taxon>
    </lineage>
</organism>
<evidence type="ECO:0000313" key="2">
    <source>
        <dbReference type="Proteomes" id="UP000460412"/>
    </source>
</evidence>
<accession>A0A7X3MMH4</accession>
<dbReference type="RefSeq" id="WP_159757676.1">
    <property type="nucleotide sequence ID" value="NZ_WUQX01000003.1"/>
</dbReference>
<gene>
    <name evidence="1" type="ORF">GN277_28370</name>
</gene>
<dbReference type="AlphaFoldDB" id="A0A7X3MMH4"/>